<dbReference type="RefSeq" id="WP_253059120.1">
    <property type="nucleotide sequence ID" value="NZ_JAMXWM010000003.1"/>
</dbReference>
<dbReference type="EMBL" id="JBHUMQ010000001">
    <property type="protein sequence ID" value="MFD2692057.1"/>
    <property type="molecule type" value="Genomic_DNA"/>
</dbReference>
<evidence type="ECO:0008006" key="3">
    <source>
        <dbReference type="Google" id="ProtNLM"/>
    </source>
</evidence>
<protein>
    <recommendedName>
        <fullName evidence="3">Transposase</fullName>
    </recommendedName>
</protein>
<gene>
    <name evidence="1" type="ORF">ACFSUE_00140</name>
</gene>
<organism evidence="1 2">
    <name type="scientific">Sporolactobacillus shoreicorticis</name>
    <dbReference type="NCBI Taxonomy" id="1923877"/>
    <lineage>
        <taxon>Bacteria</taxon>
        <taxon>Bacillati</taxon>
        <taxon>Bacillota</taxon>
        <taxon>Bacilli</taxon>
        <taxon>Bacillales</taxon>
        <taxon>Sporolactobacillaceae</taxon>
        <taxon>Sporolactobacillus</taxon>
    </lineage>
</organism>
<comment type="caution">
    <text evidence="1">The sequence shown here is derived from an EMBL/GenBank/DDBJ whole genome shotgun (WGS) entry which is preliminary data.</text>
</comment>
<evidence type="ECO:0000313" key="1">
    <source>
        <dbReference type="EMBL" id="MFD2692057.1"/>
    </source>
</evidence>
<proteinExistence type="predicted"/>
<reference evidence="2" key="1">
    <citation type="journal article" date="2019" name="Int. J. Syst. Evol. Microbiol.">
        <title>The Global Catalogue of Microorganisms (GCM) 10K type strain sequencing project: providing services to taxonomists for standard genome sequencing and annotation.</title>
        <authorList>
            <consortium name="The Broad Institute Genomics Platform"/>
            <consortium name="The Broad Institute Genome Sequencing Center for Infectious Disease"/>
            <person name="Wu L."/>
            <person name="Ma J."/>
        </authorList>
    </citation>
    <scope>NUCLEOTIDE SEQUENCE [LARGE SCALE GENOMIC DNA]</scope>
    <source>
        <strain evidence="2">TISTR 2466</strain>
    </source>
</reference>
<evidence type="ECO:0000313" key="2">
    <source>
        <dbReference type="Proteomes" id="UP001597399"/>
    </source>
</evidence>
<sequence>MGPESTRLQGLKQRITSVENSVHRQRLLARPAVRELVQGLILNHQWSPEQIDARLKVDHSRW</sequence>
<dbReference type="Proteomes" id="UP001597399">
    <property type="component" value="Unassembled WGS sequence"/>
</dbReference>
<name>A0ABW5RYT6_9BACL</name>
<accession>A0ABW5RYT6</accession>
<keyword evidence="2" id="KW-1185">Reference proteome</keyword>